<dbReference type="EMBL" id="BOPG01000075">
    <property type="protein sequence ID" value="GIJ62079.1"/>
    <property type="molecule type" value="Genomic_DNA"/>
</dbReference>
<comment type="catalytic activity">
    <reaction evidence="4">
        <text>a 2'-deoxyadenosine in DNA + S-adenosyl-L-methionine = an N(6)-methyl-2'-deoxyadenosine in DNA + S-adenosyl-L-homocysteine + H(+)</text>
        <dbReference type="Rhea" id="RHEA:15197"/>
        <dbReference type="Rhea" id="RHEA-COMP:12418"/>
        <dbReference type="Rhea" id="RHEA-COMP:12419"/>
        <dbReference type="ChEBI" id="CHEBI:15378"/>
        <dbReference type="ChEBI" id="CHEBI:57856"/>
        <dbReference type="ChEBI" id="CHEBI:59789"/>
        <dbReference type="ChEBI" id="CHEBI:90615"/>
        <dbReference type="ChEBI" id="CHEBI:90616"/>
        <dbReference type="EC" id="2.1.1.72"/>
    </reaction>
</comment>
<gene>
    <name evidence="6" type="ORF">Vau01_095950</name>
</gene>
<feature type="region of interest" description="Disordered" evidence="5">
    <location>
        <begin position="360"/>
        <end position="383"/>
    </location>
</feature>
<keyword evidence="2" id="KW-0489">Methyltransferase</keyword>
<organism evidence="6 7">
    <name type="scientific">Virgisporangium aurantiacum</name>
    <dbReference type="NCBI Taxonomy" id="175570"/>
    <lineage>
        <taxon>Bacteria</taxon>
        <taxon>Bacillati</taxon>
        <taxon>Actinomycetota</taxon>
        <taxon>Actinomycetes</taxon>
        <taxon>Micromonosporales</taxon>
        <taxon>Micromonosporaceae</taxon>
        <taxon>Virgisporangium</taxon>
    </lineage>
</organism>
<dbReference type="InterPro" id="IPR029063">
    <property type="entry name" value="SAM-dependent_MTases_sf"/>
</dbReference>
<dbReference type="InterPro" id="IPR050953">
    <property type="entry name" value="N4_N6_ade-DNA_methylase"/>
</dbReference>
<evidence type="ECO:0000256" key="5">
    <source>
        <dbReference type="SAM" id="MobiDB-lite"/>
    </source>
</evidence>
<evidence type="ECO:0000313" key="7">
    <source>
        <dbReference type="Proteomes" id="UP000612585"/>
    </source>
</evidence>
<protein>
    <recommendedName>
        <fullName evidence="1">site-specific DNA-methyltransferase (adenine-specific)</fullName>
        <ecNumber evidence="1">2.1.1.72</ecNumber>
    </recommendedName>
</protein>
<feature type="compositionally biased region" description="Low complexity" evidence="5">
    <location>
        <begin position="369"/>
        <end position="383"/>
    </location>
</feature>
<evidence type="ECO:0000313" key="6">
    <source>
        <dbReference type="EMBL" id="GIJ62079.1"/>
    </source>
</evidence>
<feature type="region of interest" description="Disordered" evidence="5">
    <location>
        <begin position="1"/>
        <end position="26"/>
    </location>
</feature>
<dbReference type="SUPFAM" id="SSF53335">
    <property type="entry name" value="S-adenosyl-L-methionine-dependent methyltransferases"/>
    <property type="match status" value="1"/>
</dbReference>
<dbReference type="PANTHER" id="PTHR33841:SF1">
    <property type="entry name" value="DNA METHYLTRANSFERASE A"/>
    <property type="match status" value="1"/>
</dbReference>
<keyword evidence="3" id="KW-0808">Transferase</keyword>
<dbReference type="RefSeq" id="WP_204007483.1">
    <property type="nucleotide sequence ID" value="NZ_BOPG01000075.1"/>
</dbReference>
<keyword evidence="7" id="KW-1185">Reference proteome</keyword>
<sequence>MAKRSTGKGSTGKGGPVSPNPADRPAFRRDMQRLVDHLAGTITYHSDDSPRPTGSGELEHRQAIAAAWVYLSSVAVWAEDHGLVMPLLRTNPRGIVRNRASSLLWLGRAFQQLTVHPATQWLLHPGYNPLLWAGTPGPGAASDLIDWWATQAPSLAYPASRGYPASITGWPIGDLLQLLSVQRRQGHALVQTPHFVVDFILDLTLVRAAGTFRDERPLRLIDPAGGTGNFLIRAVDYLWQWYTTGRVTTRQVRSRPPVTGGTIYPAQAAIRRILAGVDGVDIDPLTAAVARLRMTVYIGHLMAQAGLIRQPLRLADIPAWVTPRIAVGDSLLIGTGTTRSEYGRLHPHLVDLPGAAFPLDDFDWPPEPDTTGGTEPTPGADAA</sequence>
<accession>A0A8J4E5G7</accession>
<dbReference type="Gene3D" id="3.40.50.150">
    <property type="entry name" value="Vaccinia Virus protein VP39"/>
    <property type="match status" value="1"/>
</dbReference>
<comment type="caution">
    <text evidence="6">The sequence shown here is derived from an EMBL/GenBank/DDBJ whole genome shotgun (WGS) entry which is preliminary data.</text>
</comment>
<dbReference type="GO" id="GO:0032259">
    <property type="term" value="P:methylation"/>
    <property type="evidence" value="ECO:0007669"/>
    <property type="project" value="UniProtKB-KW"/>
</dbReference>
<proteinExistence type="predicted"/>
<reference evidence="6" key="1">
    <citation type="submission" date="2021-01" db="EMBL/GenBank/DDBJ databases">
        <title>Whole genome shotgun sequence of Virgisporangium aurantiacum NBRC 16421.</title>
        <authorList>
            <person name="Komaki H."/>
            <person name="Tamura T."/>
        </authorList>
    </citation>
    <scope>NUCLEOTIDE SEQUENCE</scope>
    <source>
        <strain evidence="6">NBRC 16421</strain>
    </source>
</reference>
<dbReference type="GO" id="GO:0009007">
    <property type="term" value="F:site-specific DNA-methyltransferase (adenine-specific) activity"/>
    <property type="evidence" value="ECO:0007669"/>
    <property type="project" value="UniProtKB-EC"/>
</dbReference>
<dbReference type="Proteomes" id="UP000612585">
    <property type="component" value="Unassembled WGS sequence"/>
</dbReference>
<dbReference type="EC" id="2.1.1.72" evidence="1"/>
<dbReference type="AlphaFoldDB" id="A0A8J4E5G7"/>
<evidence type="ECO:0000256" key="4">
    <source>
        <dbReference type="ARBA" id="ARBA00047942"/>
    </source>
</evidence>
<evidence type="ECO:0000256" key="3">
    <source>
        <dbReference type="ARBA" id="ARBA00022679"/>
    </source>
</evidence>
<name>A0A8J4E5G7_9ACTN</name>
<evidence type="ECO:0000256" key="1">
    <source>
        <dbReference type="ARBA" id="ARBA00011900"/>
    </source>
</evidence>
<evidence type="ECO:0000256" key="2">
    <source>
        <dbReference type="ARBA" id="ARBA00022603"/>
    </source>
</evidence>
<dbReference type="PANTHER" id="PTHR33841">
    <property type="entry name" value="DNA METHYLTRANSFERASE YEEA-RELATED"/>
    <property type="match status" value="1"/>
</dbReference>